<dbReference type="PANTHER" id="PTHR42749:SF1">
    <property type="entry name" value="CELL SHAPE-DETERMINING PROTEIN MREB"/>
    <property type="match status" value="1"/>
</dbReference>
<feature type="domain" description="PASTA" evidence="7">
    <location>
        <begin position="781"/>
        <end position="846"/>
    </location>
</feature>
<dbReference type="CDD" id="cd06577">
    <property type="entry name" value="PASTA_pknB"/>
    <property type="match status" value="4"/>
</dbReference>
<accession>A0A8J4DZH4</accession>
<keyword evidence="4" id="KW-0346">Stress response</keyword>
<dbReference type="InterPro" id="IPR043129">
    <property type="entry name" value="ATPase_NBD"/>
</dbReference>
<dbReference type="SMART" id="SM00740">
    <property type="entry name" value="PASTA"/>
    <property type="match status" value="4"/>
</dbReference>
<dbReference type="EMBL" id="BOPG01000022">
    <property type="protein sequence ID" value="GIJ55929.1"/>
    <property type="molecule type" value="Genomic_DNA"/>
</dbReference>
<feature type="domain" description="PASTA" evidence="7">
    <location>
        <begin position="706"/>
        <end position="773"/>
    </location>
</feature>
<feature type="compositionally biased region" description="Low complexity" evidence="6">
    <location>
        <begin position="449"/>
        <end position="464"/>
    </location>
</feature>
<dbReference type="RefSeq" id="WP_203993412.1">
    <property type="nucleotide sequence ID" value="NZ_BOPG01000022.1"/>
</dbReference>
<dbReference type="Pfam" id="PF00012">
    <property type="entry name" value="HSP70"/>
    <property type="match status" value="1"/>
</dbReference>
<evidence type="ECO:0000313" key="9">
    <source>
        <dbReference type="Proteomes" id="UP000612585"/>
    </source>
</evidence>
<dbReference type="GO" id="GO:0140662">
    <property type="term" value="F:ATP-dependent protein folding chaperone"/>
    <property type="evidence" value="ECO:0007669"/>
    <property type="project" value="InterPro"/>
</dbReference>
<comment type="similarity">
    <text evidence="1">Belongs to the heat shock protein 70 family.</text>
</comment>
<keyword evidence="3" id="KW-0067">ATP-binding</keyword>
<feature type="compositionally biased region" description="Pro residues" evidence="6">
    <location>
        <begin position="591"/>
        <end position="601"/>
    </location>
</feature>
<dbReference type="PRINTS" id="PR00301">
    <property type="entry name" value="HEATSHOCK70"/>
</dbReference>
<name>A0A8J4DZH4_9ACTN</name>
<sequence length="932" mass="96059">MVSAAFGLGVDFGTSSTVAMLRWPDGRVKPLLFEGSPLLPSAVFAPTEGPLVVGSDALHHGRFEPSQLEPNPKRLIDDEGLLLGNREVSVLELFTAVLKHVAAEAARVTGGVVPTTALAYPAGWGTVRRGALLDAAQAAGLGGVTLVPEPVAAADYFTRVLNRDVPVGQALVVYDLGAGTFDSSAVRRVEAGFEVAAVDGLNDIGGLDLDAAIVKWLRDGPAAGRDEEWAKIENPVAPEDRRRRRELWDDVRIAKEMLSRAPAVLLRLPAFDLEVQFTREEFEAAAQPLLNRTVRTTAALIRYANLTQDNIAGLLLVGGASRVPLVATLLHRTLNIAPIATEQPELIVAEGALQSVAPATQAAHPVSAVPVSAQPISGQPYSGVPGGPVSGVPMPPMSGVPAGYAAAPVSGQPFPGQPVSGQPVSGQPVSGQPFPGQPVSGAAGVYPTSGAPGPVSGPPAHVSGAPVHATYTPPHGVGGTPPQGYAAAPVSTPPHGYAAAPVSGGGAPQSAGVGFAHPATPVGHWAAVPTAPHQTVNQGPNTTGTVYTGGSVPPVEPLQPPQDNRDSRVIPVWTVNDAPRPGTASRQPAAAPAPVPAPTPAPTTGRRSPIRLIVAGVVAVWIIVAAVVIAMNLPGDDSGTKVPNLAGRSQDDATTTLKAAKLDVGTIIFEDSTDVPANMIIRTEPAADKKVDPGTKVTLVLARTPGSATVALPDLANKTQDDAVAGLTAVGLTSGDVVYEESTTVGEGLVIRTEPAANTQVPPNTAVKLVLASKPGAQTPVAQPCHVPDLAHQNRDYAEQQLKNAGIQYQIKKEDSDSVQPGTVIRTDPGPGRLEHCRRVTVVVSQGVPIRVPDVIGDPEGYAKQQILDVKLKASVRYENYCGATETKDAVVTAQNPHGGSTAHEGDTVTITLPKYTGVCASNKTTNDEATT</sequence>
<dbReference type="Gene3D" id="3.30.10.20">
    <property type="match status" value="4"/>
</dbReference>
<evidence type="ECO:0000256" key="1">
    <source>
        <dbReference type="ARBA" id="ARBA00007381"/>
    </source>
</evidence>
<feature type="domain" description="PASTA" evidence="7">
    <location>
        <begin position="636"/>
        <end position="703"/>
    </location>
</feature>
<dbReference type="Gene3D" id="3.90.640.10">
    <property type="entry name" value="Actin, Chain A, domain 4"/>
    <property type="match status" value="1"/>
</dbReference>
<keyword evidence="2" id="KW-0547">Nucleotide-binding</keyword>
<evidence type="ECO:0000256" key="3">
    <source>
        <dbReference type="ARBA" id="ARBA00022840"/>
    </source>
</evidence>
<dbReference type="SUPFAM" id="SSF53067">
    <property type="entry name" value="Actin-like ATPase domain"/>
    <property type="match status" value="2"/>
</dbReference>
<proteinExistence type="inferred from homology"/>
<evidence type="ECO:0000313" key="8">
    <source>
        <dbReference type="EMBL" id="GIJ55929.1"/>
    </source>
</evidence>
<dbReference type="PROSITE" id="PS51178">
    <property type="entry name" value="PASTA"/>
    <property type="match status" value="3"/>
</dbReference>
<feature type="region of interest" description="Disordered" evidence="6">
    <location>
        <begin position="534"/>
        <end position="606"/>
    </location>
</feature>
<evidence type="ECO:0000256" key="4">
    <source>
        <dbReference type="ARBA" id="ARBA00023016"/>
    </source>
</evidence>
<feature type="compositionally biased region" description="Polar residues" evidence="6">
    <location>
        <begin position="534"/>
        <end position="548"/>
    </location>
</feature>
<evidence type="ECO:0000259" key="7">
    <source>
        <dbReference type="PROSITE" id="PS51178"/>
    </source>
</evidence>
<gene>
    <name evidence="8" type="ORF">Vau01_034450</name>
</gene>
<dbReference type="InterPro" id="IPR005543">
    <property type="entry name" value="PASTA_dom"/>
</dbReference>
<feature type="region of interest" description="Disordered" evidence="6">
    <location>
        <begin position="441"/>
        <end position="490"/>
    </location>
</feature>
<evidence type="ECO:0000256" key="6">
    <source>
        <dbReference type="SAM" id="MobiDB-lite"/>
    </source>
</evidence>
<dbReference type="InterPro" id="IPR013126">
    <property type="entry name" value="Hsp_70_fam"/>
</dbReference>
<keyword evidence="5" id="KW-0143">Chaperone</keyword>
<evidence type="ECO:0000256" key="5">
    <source>
        <dbReference type="ARBA" id="ARBA00023186"/>
    </source>
</evidence>
<keyword evidence="9" id="KW-1185">Reference proteome</keyword>
<dbReference type="Gene3D" id="3.30.420.40">
    <property type="match status" value="2"/>
</dbReference>
<reference evidence="8" key="1">
    <citation type="submission" date="2021-01" db="EMBL/GenBank/DDBJ databases">
        <title>Whole genome shotgun sequence of Virgisporangium aurantiacum NBRC 16421.</title>
        <authorList>
            <person name="Komaki H."/>
            <person name="Tamura T."/>
        </authorList>
    </citation>
    <scope>NUCLEOTIDE SEQUENCE</scope>
    <source>
        <strain evidence="8">NBRC 16421</strain>
    </source>
</reference>
<comment type="caution">
    <text evidence="8">The sequence shown here is derived from an EMBL/GenBank/DDBJ whole genome shotgun (WGS) entry which is preliminary data.</text>
</comment>
<protein>
    <recommendedName>
        <fullName evidence="7">PASTA domain-containing protein</fullName>
    </recommendedName>
</protein>
<organism evidence="8 9">
    <name type="scientific">Virgisporangium aurantiacum</name>
    <dbReference type="NCBI Taxonomy" id="175570"/>
    <lineage>
        <taxon>Bacteria</taxon>
        <taxon>Bacillati</taxon>
        <taxon>Actinomycetota</taxon>
        <taxon>Actinomycetes</taxon>
        <taxon>Micromonosporales</taxon>
        <taxon>Micromonosporaceae</taxon>
        <taxon>Virgisporangium</taxon>
    </lineage>
</organism>
<dbReference type="InterPro" id="IPR018181">
    <property type="entry name" value="Heat_shock_70_CS"/>
</dbReference>
<dbReference type="AlphaFoldDB" id="A0A8J4DZH4"/>
<dbReference type="GO" id="GO:0005524">
    <property type="term" value="F:ATP binding"/>
    <property type="evidence" value="ECO:0007669"/>
    <property type="project" value="UniProtKB-KW"/>
</dbReference>
<dbReference type="PANTHER" id="PTHR42749">
    <property type="entry name" value="CELL SHAPE-DETERMINING PROTEIN MREB"/>
    <property type="match status" value="1"/>
</dbReference>
<dbReference type="Pfam" id="PF03793">
    <property type="entry name" value="PASTA"/>
    <property type="match status" value="4"/>
</dbReference>
<dbReference type="PROSITE" id="PS01036">
    <property type="entry name" value="HSP70_3"/>
    <property type="match status" value="1"/>
</dbReference>
<evidence type="ECO:0000256" key="2">
    <source>
        <dbReference type="ARBA" id="ARBA00022741"/>
    </source>
</evidence>
<dbReference type="Proteomes" id="UP000612585">
    <property type="component" value="Unassembled WGS sequence"/>
</dbReference>